<comment type="caution">
    <text evidence="2">The sequence shown here is derived from an EMBL/GenBank/DDBJ whole genome shotgun (WGS) entry which is preliminary data.</text>
</comment>
<gene>
    <name evidence="2" type="ORF">GCM10023205_46840</name>
</gene>
<keyword evidence="3" id="KW-1185">Reference proteome</keyword>
<organism evidence="2 3">
    <name type="scientific">Yinghuangia aomiensis</name>
    <dbReference type="NCBI Taxonomy" id="676205"/>
    <lineage>
        <taxon>Bacteria</taxon>
        <taxon>Bacillati</taxon>
        <taxon>Actinomycetota</taxon>
        <taxon>Actinomycetes</taxon>
        <taxon>Kitasatosporales</taxon>
        <taxon>Streptomycetaceae</taxon>
        <taxon>Yinghuangia</taxon>
    </lineage>
</organism>
<feature type="region of interest" description="Disordered" evidence="1">
    <location>
        <begin position="48"/>
        <end position="76"/>
    </location>
</feature>
<evidence type="ECO:0000313" key="3">
    <source>
        <dbReference type="Proteomes" id="UP001500466"/>
    </source>
</evidence>
<proteinExistence type="predicted"/>
<dbReference type="EMBL" id="BAABHS010000016">
    <property type="protein sequence ID" value="GAA4974736.1"/>
    <property type="molecule type" value="Genomic_DNA"/>
</dbReference>
<reference evidence="3" key="1">
    <citation type="journal article" date="2019" name="Int. J. Syst. Evol. Microbiol.">
        <title>The Global Catalogue of Microorganisms (GCM) 10K type strain sequencing project: providing services to taxonomists for standard genome sequencing and annotation.</title>
        <authorList>
            <consortium name="The Broad Institute Genomics Platform"/>
            <consortium name="The Broad Institute Genome Sequencing Center for Infectious Disease"/>
            <person name="Wu L."/>
            <person name="Ma J."/>
        </authorList>
    </citation>
    <scope>NUCLEOTIDE SEQUENCE [LARGE SCALE GENOMIC DNA]</scope>
    <source>
        <strain evidence="3">JCM 17986</strain>
    </source>
</reference>
<dbReference type="Proteomes" id="UP001500466">
    <property type="component" value="Unassembled WGS sequence"/>
</dbReference>
<evidence type="ECO:0000256" key="1">
    <source>
        <dbReference type="SAM" id="MobiDB-lite"/>
    </source>
</evidence>
<name>A0ABP9HP09_9ACTN</name>
<feature type="region of interest" description="Disordered" evidence="1">
    <location>
        <begin position="1"/>
        <end position="27"/>
    </location>
</feature>
<accession>A0ABP9HP09</accession>
<protein>
    <submittedName>
        <fullName evidence="2">Uncharacterized protein</fullName>
    </submittedName>
</protein>
<evidence type="ECO:0000313" key="2">
    <source>
        <dbReference type="EMBL" id="GAA4974736.1"/>
    </source>
</evidence>
<sequence length="76" mass="8172">MRNPPENFAITTSESGASHRYGPNIPTPHMRRGLSAGIHHWLVEVPSTPLSSSPVPNGPPRKVCPIHAAGTTWQPS</sequence>